<protein>
    <submittedName>
        <fullName evidence="2">Uncharacterized protein</fullName>
    </submittedName>
</protein>
<feature type="compositionally biased region" description="Low complexity" evidence="1">
    <location>
        <begin position="379"/>
        <end position="388"/>
    </location>
</feature>
<evidence type="ECO:0000313" key="2">
    <source>
        <dbReference type="EMBL" id="CAD7463595.1"/>
    </source>
</evidence>
<reference evidence="2" key="1">
    <citation type="submission" date="2020-11" db="EMBL/GenBank/DDBJ databases">
        <authorList>
            <person name="Tran Van P."/>
        </authorList>
    </citation>
    <scope>NUCLEOTIDE SEQUENCE</scope>
</reference>
<feature type="region of interest" description="Disordered" evidence="1">
    <location>
        <begin position="370"/>
        <end position="400"/>
    </location>
</feature>
<feature type="compositionally biased region" description="Basic and acidic residues" evidence="1">
    <location>
        <begin position="389"/>
        <end position="400"/>
    </location>
</feature>
<organism evidence="2">
    <name type="scientific">Timema tahoe</name>
    <dbReference type="NCBI Taxonomy" id="61484"/>
    <lineage>
        <taxon>Eukaryota</taxon>
        <taxon>Metazoa</taxon>
        <taxon>Ecdysozoa</taxon>
        <taxon>Arthropoda</taxon>
        <taxon>Hexapoda</taxon>
        <taxon>Insecta</taxon>
        <taxon>Pterygota</taxon>
        <taxon>Neoptera</taxon>
        <taxon>Polyneoptera</taxon>
        <taxon>Phasmatodea</taxon>
        <taxon>Timematodea</taxon>
        <taxon>Timematoidea</taxon>
        <taxon>Timematidae</taxon>
        <taxon>Timema</taxon>
    </lineage>
</organism>
<proteinExistence type="predicted"/>
<evidence type="ECO:0000256" key="1">
    <source>
        <dbReference type="SAM" id="MobiDB-lite"/>
    </source>
</evidence>
<name>A0A7R9P146_9NEOP</name>
<dbReference type="AlphaFoldDB" id="A0A7R9P146"/>
<sequence length="400" mass="45676">MIKNNKSSQFVGQIDNGWKREGGGAEELEKRRSHSIKLQPIGQHQFVTRFHVTMGQFFLNLFRMVLPLALEPTMAKSPFLYDILPGPGSVVHRPSSWNLHSPGPTAWDWNIQGTNGTTWRWEVPQGTWFTWFWNKDDLANTSGGGFRFWQMSNGEMWAELSWVRSGPNEVRWVCNLREPSSYDQETESSVVDLNTNTWKIRVGGHTWGFVRRKRIQWAFCTDVNCILINYEYCNKTITAALLSEDNTIEWADNNDVEEVESEPYRIVNVRQRRGASEDTDADADITNIFDLRRQRRGADDKEADKFDADTHKFEELRERRDMGKFFSDIVNTIANFFSSLFGGGDGRSEENPLLRIFGALVNLFLGGEEADTAEEGDSSSEVSSLVSKSDAEEIKATATR</sequence>
<accession>A0A7R9P146</accession>
<gene>
    <name evidence="2" type="ORF">TTEB3V08_LOCUS11477</name>
</gene>
<dbReference type="EMBL" id="OE008536">
    <property type="protein sequence ID" value="CAD7463595.1"/>
    <property type="molecule type" value="Genomic_DNA"/>
</dbReference>